<keyword evidence="7" id="KW-0444">Lipid biosynthesis</keyword>
<reference evidence="11" key="1">
    <citation type="journal article" date="2019" name="Int. J. Syst. Evol. Microbiol.">
        <title>The Global Catalogue of Microorganisms (GCM) 10K type strain sequencing project: providing services to taxonomists for standard genome sequencing and annotation.</title>
        <authorList>
            <consortium name="The Broad Institute Genomics Platform"/>
            <consortium name="The Broad Institute Genome Sequencing Center for Infectious Disease"/>
            <person name="Wu L."/>
            <person name="Ma J."/>
        </authorList>
    </citation>
    <scope>NUCLEOTIDE SEQUENCE [LARGE SCALE GENOMIC DNA]</scope>
    <source>
        <strain evidence="11">CGMCC 4.7289</strain>
    </source>
</reference>
<feature type="domain" description="DAGKc" evidence="9">
    <location>
        <begin position="1"/>
        <end position="130"/>
    </location>
</feature>
<evidence type="ECO:0000256" key="2">
    <source>
        <dbReference type="ARBA" id="ARBA00005983"/>
    </source>
</evidence>
<comment type="caution">
    <text evidence="10">The sequence shown here is derived from an EMBL/GenBank/DDBJ whole genome shotgun (WGS) entry which is preliminary data.</text>
</comment>
<dbReference type="InterPro" id="IPR045540">
    <property type="entry name" value="YegS/DAGK_C"/>
</dbReference>
<dbReference type="Gene3D" id="3.40.50.10330">
    <property type="entry name" value="Probable inorganic polyphosphate/atp-NAD kinase, domain 1"/>
    <property type="match status" value="1"/>
</dbReference>
<dbReference type="Pfam" id="PF00781">
    <property type="entry name" value="DAGK_cat"/>
    <property type="match status" value="1"/>
</dbReference>
<dbReference type="PROSITE" id="PS50146">
    <property type="entry name" value="DAGK"/>
    <property type="match status" value="1"/>
</dbReference>
<dbReference type="PANTHER" id="PTHR12358">
    <property type="entry name" value="SPHINGOSINE KINASE"/>
    <property type="match status" value="1"/>
</dbReference>
<evidence type="ECO:0000313" key="10">
    <source>
        <dbReference type="EMBL" id="MFC4136955.1"/>
    </source>
</evidence>
<dbReference type="GO" id="GO:0016301">
    <property type="term" value="F:kinase activity"/>
    <property type="evidence" value="ECO:0007669"/>
    <property type="project" value="UniProtKB-KW"/>
</dbReference>
<dbReference type="EMBL" id="JBHSAY010000035">
    <property type="protein sequence ID" value="MFC4136955.1"/>
    <property type="molecule type" value="Genomic_DNA"/>
</dbReference>
<evidence type="ECO:0000256" key="5">
    <source>
        <dbReference type="ARBA" id="ARBA00022777"/>
    </source>
</evidence>
<evidence type="ECO:0000313" key="11">
    <source>
        <dbReference type="Proteomes" id="UP001595816"/>
    </source>
</evidence>
<dbReference type="InterPro" id="IPR016064">
    <property type="entry name" value="NAD/diacylglycerol_kinase_sf"/>
</dbReference>
<keyword evidence="11" id="KW-1185">Reference proteome</keyword>
<dbReference type="InterPro" id="IPR017438">
    <property type="entry name" value="ATP-NAD_kinase_N"/>
</dbReference>
<evidence type="ECO:0000259" key="9">
    <source>
        <dbReference type="PROSITE" id="PS50146"/>
    </source>
</evidence>
<keyword evidence="5 10" id="KW-0418">Kinase</keyword>
<dbReference type="RefSeq" id="WP_253763923.1">
    <property type="nucleotide sequence ID" value="NZ_JAMZDZ010000001.1"/>
</dbReference>
<evidence type="ECO:0000256" key="7">
    <source>
        <dbReference type="ARBA" id="ARBA00023209"/>
    </source>
</evidence>
<sequence>MGSVAVLMNPTAGRGRHAHLRDQVARVLGADAEVLAVRTTEEAEAACRAAVAGGARAVISVGGDGTLHRAVQAVAGTGVPLGIVPAGTGNDVAACLGVPADPRAALESAAAALRSGQTRDFDLARLERDGVVRWSVGVTGLGFDTLVNELANRMRFPRGPRRYDVAIVLELARMRPRRYRITVDGVAEELDAVLVAVGNTARYGGGMRICPAADPTDGLLDLVLAGPVSRFTLMRIKPQVYAGTHVAHPAVRQLRGRVMTVECDGITSYADGEQSLPLPVTFTAVPGALRVLG</sequence>
<name>A0ABV8M3C1_9ACTN</name>
<protein>
    <submittedName>
        <fullName evidence="10">Diacylglycerol kinase family protein</fullName>
    </submittedName>
</protein>
<keyword evidence="7" id="KW-0443">Lipid metabolism</keyword>
<dbReference type="InterPro" id="IPR050187">
    <property type="entry name" value="Lipid_Phosphate_FormReg"/>
</dbReference>
<gene>
    <name evidence="10" type="ORF">ACFOZ4_40655</name>
</gene>
<keyword evidence="4" id="KW-0547">Nucleotide-binding</keyword>
<evidence type="ECO:0000256" key="4">
    <source>
        <dbReference type="ARBA" id="ARBA00022741"/>
    </source>
</evidence>
<dbReference type="Proteomes" id="UP001595816">
    <property type="component" value="Unassembled WGS sequence"/>
</dbReference>
<evidence type="ECO:0000256" key="6">
    <source>
        <dbReference type="ARBA" id="ARBA00022840"/>
    </source>
</evidence>
<keyword evidence="8" id="KW-1208">Phospholipid metabolism</keyword>
<accession>A0ABV8M3C1</accession>
<comment type="similarity">
    <text evidence="2">Belongs to the diacylglycerol/lipid kinase family.</text>
</comment>
<evidence type="ECO:0000256" key="1">
    <source>
        <dbReference type="ARBA" id="ARBA00001946"/>
    </source>
</evidence>
<dbReference type="InterPro" id="IPR001206">
    <property type="entry name" value="Diacylglycerol_kinase_cat_dom"/>
</dbReference>
<keyword evidence="3" id="KW-0808">Transferase</keyword>
<dbReference type="SUPFAM" id="SSF111331">
    <property type="entry name" value="NAD kinase/diacylglycerol kinase-like"/>
    <property type="match status" value="1"/>
</dbReference>
<dbReference type="SMART" id="SM00046">
    <property type="entry name" value="DAGKc"/>
    <property type="match status" value="1"/>
</dbReference>
<evidence type="ECO:0000256" key="3">
    <source>
        <dbReference type="ARBA" id="ARBA00022679"/>
    </source>
</evidence>
<comment type="cofactor">
    <cofactor evidence="1">
        <name>Mg(2+)</name>
        <dbReference type="ChEBI" id="CHEBI:18420"/>
    </cofactor>
</comment>
<organism evidence="10 11">
    <name type="scientific">Hamadaea flava</name>
    <dbReference type="NCBI Taxonomy" id="1742688"/>
    <lineage>
        <taxon>Bacteria</taxon>
        <taxon>Bacillati</taxon>
        <taxon>Actinomycetota</taxon>
        <taxon>Actinomycetes</taxon>
        <taxon>Micromonosporales</taxon>
        <taxon>Micromonosporaceae</taxon>
        <taxon>Hamadaea</taxon>
    </lineage>
</organism>
<keyword evidence="7" id="KW-0594">Phospholipid biosynthesis</keyword>
<dbReference type="PANTHER" id="PTHR12358:SF106">
    <property type="entry name" value="LIPID KINASE YEGS"/>
    <property type="match status" value="1"/>
</dbReference>
<evidence type="ECO:0000256" key="8">
    <source>
        <dbReference type="ARBA" id="ARBA00023264"/>
    </source>
</evidence>
<dbReference type="Gene3D" id="2.60.200.40">
    <property type="match status" value="1"/>
</dbReference>
<dbReference type="Pfam" id="PF19279">
    <property type="entry name" value="YegS_C"/>
    <property type="match status" value="1"/>
</dbReference>
<keyword evidence="6" id="KW-0067">ATP-binding</keyword>
<proteinExistence type="inferred from homology"/>